<keyword evidence="1" id="KW-0472">Membrane</keyword>
<gene>
    <name evidence="2" type="ORF">NCTC9183_05953</name>
</gene>
<dbReference type="AlphaFoldDB" id="A0A4P0YFU9"/>
<accession>A0A4P0YFU9</accession>
<dbReference type="EMBL" id="CABDVL010000003">
    <property type="protein sequence ID" value="VTM59234.1"/>
    <property type="molecule type" value="Genomic_DNA"/>
</dbReference>
<evidence type="ECO:0000256" key="1">
    <source>
        <dbReference type="SAM" id="Phobius"/>
    </source>
</evidence>
<feature type="transmembrane region" description="Helical" evidence="1">
    <location>
        <begin position="21"/>
        <end position="54"/>
    </location>
</feature>
<reference evidence="2" key="1">
    <citation type="submission" date="2019-04" db="EMBL/GenBank/DDBJ databases">
        <authorList>
            <consortium name="Pathogen Informatics"/>
        </authorList>
    </citation>
    <scope>NUCLEOTIDE SEQUENCE</scope>
    <source>
        <strain evidence="2">NCTC9183</strain>
    </source>
</reference>
<feature type="transmembrane region" description="Helical" evidence="1">
    <location>
        <begin position="60"/>
        <end position="84"/>
    </location>
</feature>
<evidence type="ECO:0000313" key="2">
    <source>
        <dbReference type="EMBL" id="VTM59234.1"/>
    </source>
</evidence>
<organism evidence="2">
    <name type="scientific">Klebsiella pneumoniae</name>
    <dbReference type="NCBI Taxonomy" id="573"/>
    <lineage>
        <taxon>Bacteria</taxon>
        <taxon>Pseudomonadati</taxon>
        <taxon>Pseudomonadota</taxon>
        <taxon>Gammaproteobacteria</taxon>
        <taxon>Enterobacterales</taxon>
        <taxon>Enterobacteriaceae</taxon>
        <taxon>Klebsiella/Raoultella group</taxon>
        <taxon>Klebsiella</taxon>
        <taxon>Klebsiella pneumoniae complex</taxon>
    </lineage>
</organism>
<proteinExistence type="predicted"/>
<keyword evidence="1" id="KW-1133">Transmembrane helix</keyword>
<keyword evidence="1" id="KW-0812">Transmembrane</keyword>
<name>A0A4P0YFU9_KLEPN</name>
<dbReference type="Proteomes" id="UP000507695">
    <property type="component" value="Unassembled WGS sequence"/>
</dbReference>
<protein>
    <submittedName>
        <fullName evidence="2">Tripartite multidrug resistance system membrane fusion protein</fullName>
    </submittedName>
</protein>
<sequence length="107" mass="11859">MFPLAHFLRQELRDAPGRASYTLRLTLSCAVLITLFMTLQIPFLAVALIVVFYVSQPNVLMIKLVSVVFFVTVTVALGGVLLIIKWTYDYPLIRLAASVALFSAPSI</sequence>